<dbReference type="Proteomes" id="UP000257323">
    <property type="component" value="Unassembled WGS sequence"/>
</dbReference>
<dbReference type="AlphaFoldDB" id="A0A3E2BJ33"/>
<dbReference type="EMBL" id="QUAH01000021">
    <property type="protein sequence ID" value="RFT14741.1"/>
    <property type="molecule type" value="Genomic_DNA"/>
</dbReference>
<protein>
    <submittedName>
        <fullName evidence="1">Uncharacterized protein</fullName>
    </submittedName>
</protein>
<name>A0A3E2BJ33_9BACT</name>
<proteinExistence type="predicted"/>
<reference evidence="1 2" key="1">
    <citation type="submission" date="2018-08" db="EMBL/GenBank/DDBJ databases">
        <title>Genome analysis of the thermophilic bacterium of the candidate phylum Aminicenantes from deep subsurface aquifer revealed its physiology and ecological role.</title>
        <authorList>
            <person name="Kadnikov V.V."/>
            <person name="Mardanov A.V."/>
            <person name="Beletsky A.V."/>
            <person name="Karnachuk O.V."/>
            <person name="Ravin N.V."/>
        </authorList>
    </citation>
    <scope>NUCLEOTIDE SEQUENCE [LARGE SCALE GENOMIC DNA]</scope>
    <source>
        <strain evidence="1">BY38</strain>
    </source>
</reference>
<sequence>MSSKKVFLRGDDKIIENVSQLKKSALMGRLPPKIIHKKL</sequence>
<evidence type="ECO:0000313" key="1">
    <source>
        <dbReference type="EMBL" id="RFT14741.1"/>
    </source>
</evidence>
<gene>
    <name evidence="1" type="ORF">OP8BY_2411</name>
</gene>
<accession>A0A3E2BJ33</accession>
<comment type="caution">
    <text evidence="1">The sequence shown here is derived from an EMBL/GenBank/DDBJ whole genome shotgun (WGS) entry which is preliminary data.</text>
</comment>
<organism evidence="1 2">
    <name type="scientific">Candidatus Saccharicenans subterraneus</name>
    <dbReference type="NCBI Taxonomy" id="2508984"/>
    <lineage>
        <taxon>Bacteria</taxon>
        <taxon>Candidatus Aminicenantota</taxon>
        <taxon>Candidatus Aminicenantia</taxon>
        <taxon>Candidatus Aminicenantales</taxon>
        <taxon>Candidatus Saccharicenantaceae</taxon>
        <taxon>Candidatus Saccharicenans</taxon>
    </lineage>
</organism>
<evidence type="ECO:0000313" key="2">
    <source>
        <dbReference type="Proteomes" id="UP000257323"/>
    </source>
</evidence>